<accession>K3WU28</accession>
<dbReference type="FunFam" id="3.40.50.1820:FF:000547">
    <property type="entry name" value="Uncharacterized protein"/>
    <property type="match status" value="1"/>
</dbReference>
<dbReference type="GO" id="GO:0005634">
    <property type="term" value="C:nucleus"/>
    <property type="evidence" value="ECO:0007669"/>
    <property type="project" value="TreeGrafter"/>
</dbReference>
<dbReference type="SUPFAM" id="SSF53474">
    <property type="entry name" value="alpha/beta-Hydrolases"/>
    <property type="match status" value="1"/>
</dbReference>
<reference evidence="4" key="2">
    <citation type="submission" date="2010-04" db="EMBL/GenBank/DDBJ databases">
        <authorList>
            <person name="Buell R."/>
            <person name="Hamilton J."/>
            <person name="Hostetler J."/>
        </authorList>
    </citation>
    <scope>NUCLEOTIDE SEQUENCE [LARGE SCALE GENOMIC DNA]</scope>
    <source>
        <strain evidence="4">DAOM:BR144</strain>
    </source>
</reference>
<dbReference type="eggNOG" id="KOG2551">
    <property type="taxonomic scope" value="Eukaryota"/>
</dbReference>
<dbReference type="InterPro" id="IPR029058">
    <property type="entry name" value="AB_hydrolase_fold"/>
</dbReference>
<proteinExistence type="predicted"/>
<dbReference type="EnsemblProtists" id="PYU1_T008474">
    <property type="protein sequence ID" value="PYU1_T008474"/>
    <property type="gene ID" value="PYU1_G008458"/>
</dbReference>
<organism evidence="3 4">
    <name type="scientific">Globisporangium ultimum (strain ATCC 200006 / CBS 805.95 / DAOM BR144)</name>
    <name type="common">Pythium ultimum</name>
    <dbReference type="NCBI Taxonomy" id="431595"/>
    <lineage>
        <taxon>Eukaryota</taxon>
        <taxon>Sar</taxon>
        <taxon>Stramenopiles</taxon>
        <taxon>Oomycota</taxon>
        <taxon>Peronosporomycetes</taxon>
        <taxon>Pythiales</taxon>
        <taxon>Pythiaceae</taxon>
        <taxon>Globisporangium</taxon>
    </lineage>
</organism>
<reference evidence="3" key="3">
    <citation type="submission" date="2015-02" db="UniProtKB">
        <authorList>
            <consortium name="EnsemblProtists"/>
        </authorList>
    </citation>
    <scope>IDENTIFICATION</scope>
    <source>
        <strain evidence="3">DAOM BR144</strain>
    </source>
</reference>
<dbReference type="Proteomes" id="UP000019132">
    <property type="component" value="Unassembled WGS sequence"/>
</dbReference>
<dbReference type="GO" id="GO:0005737">
    <property type="term" value="C:cytoplasm"/>
    <property type="evidence" value="ECO:0007669"/>
    <property type="project" value="TreeGrafter"/>
</dbReference>
<dbReference type="OMA" id="MTALTMW"/>
<dbReference type="STRING" id="431595.K3WU28"/>
<dbReference type="Gene3D" id="3.40.50.1820">
    <property type="entry name" value="alpha/beta hydrolase"/>
    <property type="match status" value="1"/>
</dbReference>
<dbReference type="AlphaFoldDB" id="K3WU28"/>
<feature type="domain" description="Serine hydrolase" evidence="2">
    <location>
        <begin position="2"/>
        <end position="232"/>
    </location>
</feature>
<dbReference type="Pfam" id="PF03959">
    <property type="entry name" value="FSH1"/>
    <property type="match status" value="1"/>
</dbReference>
<dbReference type="PANTHER" id="PTHR48070">
    <property type="entry name" value="ESTERASE OVCA2"/>
    <property type="match status" value="1"/>
</dbReference>
<dbReference type="InParanoid" id="K3WU28"/>
<keyword evidence="4" id="KW-1185">Reference proteome</keyword>
<keyword evidence="1" id="KW-0378">Hydrolase</keyword>
<dbReference type="VEuPathDB" id="FungiDB:PYU1_G008458"/>
<evidence type="ECO:0000256" key="1">
    <source>
        <dbReference type="ARBA" id="ARBA00022801"/>
    </source>
</evidence>
<dbReference type="PANTHER" id="PTHR48070:SF6">
    <property type="entry name" value="ESTERASE OVCA2"/>
    <property type="match status" value="1"/>
</dbReference>
<evidence type="ECO:0000313" key="3">
    <source>
        <dbReference type="EnsemblProtists" id="PYU1_T008474"/>
    </source>
</evidence>
<name>K3WU28_GLOUD</name>
<dbReference type="GO" id="GO:0016787">
    <property type="term" value="F:hydrolase activity"/>
    <property type="evidence" value="ECO:0007669"/>
    <property type="project" value="UniProtKB-KW"/>
</dbReference>
<dbReference type="InterPro" id="IPR005645">
    <property type="entry name" value="FSH-like_dom"/>
</dbReference>
<protein>
    <recommendedName>
        <fullName evidence="2">Serine hydrolase domain-containing protein</fullName>
    </recommendedName>
</protein>
<dbReference type="EMBL" id="GL376613">
    <property type="status" value="NOT_ANNOTATED_CDS"/>
    <property type="molecule type" value="Genomic_DNA"/>
</dbReference>
<dbReference type="HOGENOM" id="CLU_051938_3_2_1"/>
<evidence type="ECO:0000259" key="2">
    <source>
        <dbReference type="Pfam" id="PF03959"/>
    </source>
</evidence>
<dbReference type="InterPro" id="IPR050593">
    <property type="entry name" value="LovG"/>
</dbReference>
<reference evidence="4" key="1">
    <citation type="journal article" date="2010" name="Genome Biol.">
        <title>Genome sequence of the necrotrophic plant pathogen Pythium ultimum reveals original pathogenicity mechanisms and effector repertoire.</title>
        <authorList>
            <person name="Levesque C.A."/>
            <person name="Brouwer H."/>
            <person name="Cano L."/>
            <person name="Hamilton J.P."/>
            <person name="Holt C."/>
            <person name="Huitema E."/>
            <person name="Raffaele S."/>
            <person name="Robideau G.P."/>
            <person name="Thines M."/>
            <person name="Win J."/>
            <person name="Zerillo M.M."/>
            <person name="Beakes G.W."/>
            <person name="Boore J.L."/>
            <person name="Busam D."/>
            <person name="Dumas B."/>
            <person name="Ferriera S."/>
            <person name="Fuerstenberg S.I."/>
            <person name="Gachon C.M."/>
            <person name="Gaulin E."/>
            <person name="Govers F."/>
            <person name="Grenville-Briggs L."/>
            <person name="Horner N."/>
            <person name="Hostetler J."/>
            <person name="Jiang R.H."/>
            <person name="Johnson J."/>
            <person name="Krajaejun T."/>
            <person name="Lin H."/>
            <person name="Meijer H.J."/>
            <person name="Moore B."/>
            <person name="Morris P."/>
            <person name="Phuntmart V."/>
            <person name="Puiu D."/>
            <person name="Shetty J."/>
            <person name="Stajich J.E."/>
            <person name="Tripathy S."/>
            <person name="Wawra S."/>
            <person name="van West P."/>
            <person name="Whitty B.R."/>
            <person name="Coutinho P.M."/>
            <person name="Henrissat B."/>
            <person name="Martin F."/>
            <person name="Thomas P.D."/>
            <person name="Tyler B.M."/>
            <person name="De Vries R.P."/>
            <person name="Kamoun S."/>
            <person name="Yandell M."/>
            <person name="Tisserat N."/>
            <person name="Buell C.R."/>
        </authorList>
    </citation>
    <scope>NUCLEOTIDE SEQUENCE</scope>
    <source>
        <strain evidence="4">DAOM:BR144</strain>
    </source>
</reference>
<sequence>MSAVKKLRVLCLHGFRTNDKVMMNQTRALRQALGDKAEFSFLNGPFEAQGPTDADIERVHANDAPFYEWVAAKRVDKALLDEATHNTTSITSPNKEWYFEFVGLDHMVEYVDEYLQRQGPFDVVVGFSQGAVVLTSLSMMYLERDIRWWNLCVCVGGVRVRGVSMRPYFEKPDGSGPKLVPFPSIHIIGKNDPLYSESIKLAEMYEDDPEGATIPKKVFEHDGGHSFPSAKHNPGLYENLAELMVQHCHMTKSVSKI</sequence>
<evidence type="ECO:0000313" key="4">
    <source>
        <dbReference type="Proteomes" id="UP000019132"/>
    </source>
</evidence>